<reference evidence="2 3" key="2">
    <citation type="journal article" date="2009" name="Proc. Natl. Acad. Sci. U.S.A.">
        <title>On the chimeric nature, thermophilic origin, and phylogenetic placement of the Thermotogales.</title>
        <authorList>
            <person name="Zhaxybayeva O."/>
            <person name="Swithers K.S."/>
            <person name="Lapierre P."/>
            <person name="Fournier G.P."/>
            <person name="Bickhart D.M."/>
            <person name="DeBoy R.T."/>
            <person name="Nelson K.E."/>
            <person name="Nesbo C.L."/>
            <person name="Doolittle W.F."/>
            <person name="Gogarten J.P."/>
            <person name="Noll K.M."/>
        </authorList>
    </citation>
    <scope>NUCLEOTIDE SEQUENCE [LARGE SCALE GENOMIC DNA]</scope>
    <source>
        <strain evidence="3">ATCC BAA-301 / DSM 14385 / NBRC 107922 / TMO</strain>
    </source>
</reference>
<dbReference type="CDD" id="cd00093">
    <property type="entry name" value="HTH_XRE"/>
    <property type="match status" value="1"/>
</dbReference>
<evidence type="ECO:0000259" key="1">
    <source>
        <dbReference type="PROSITE" id="PS50943"/>
    </source>
</evidence>
<dbReference type="eggNOG" id="COG1846">
    <property type="taxonomic scope" value="Bacteria"/>
</dbReference>
<dbReference type="Gene3D" id="3.40.50.720">
    <property type="entry name" value="NAD(P)-binding Rossmann-like Domain"/>
    <property type="match status" value="1"/>
</dbReference>
<proteinExistence type="predicted"/>
<dbReference type="SUPFAM" id="SSF46785">
    <property type="entry name" value="Winged helix' DNA-binding domain"/>
    <property type="match status" value="1"/>
</dbReference>
<dbReference type="InterPro" id="IPR001387">
    <property type="entry name" value="Cro/C1-type_HTH"/>
</dbReference>
<accession>A8F8U0</accession>
<protein>
    <submittedName>
        <fullName evidence="2">Regulatory protein MarR</fullName>
    </submittedName>
</protein>
<name>A8F8U0_PSELT</name>
<dbReference type="KEGG" id="tle:Tlet_2020"/>
<dbReference type="HOGENOM" id="CLU_110169_0_0_0"/>
<dbReference type="Proteomes" id="UP000002016">
    <property type="component" value="Chromosome"/>
</dbReference>
<organism evidence="2 3">
    <name type="scientific">Pseudothermotoga lettingae (strain ATCC BAA-301 / DSM 14385 / NBRC 107922 / TMO)</name>
    <name type="common">Thermotoga lettingae</name>
    <dbReference type="NCBI Taxonomy" id="416591"/>
    <lineage>
        <taxon>Bacteria</taxon>
        <taxon>Thermotogati</taxon>
        <taxon>Thermotogota</taxon>
        <taxon>Thermotogae</taxon>
        <taxon>Thermotogales</taxon>
        <taxon>Thermotogaceae</taxon>
        <taxon>Pseudothermotoga</taxon>
    </lineage>
</organism>
<dbReference type="Pfam" id="PF08484">
    <property type="entry name" value="Methyltransf_14"/>
    <property type="match status" value="1"/>
</dbReference>
<dbReference type="InterPro" id="IPR036388">
    <property type="entry name" value="WH-like_DNA-bd_sf"/>
</dbReference>
<dbReference type="STRING" id="416591.Tlet_2020"/>
<dbReference type="EMBL" id="CP000812">
    <property type="protein sequence ID" value="ABV34574.1"/>
    <property type="molecule type" value="Genomic_DNA"/>
</dbReference>
<dbReference type="RefSeq" id="WP_012004050.1">
    <property type="nucleotide sequence ID" value="NC_009828.1"/>
</dbReference>
<keyword evidence="3" id="KW-1185">Reference proteome</keyword>
<sequence>MDKFSFFEPGILFREYVLLKEIFSKSDITQQELAKIAGIAPSMVNKYLMLFEKKGLIDKIGPNRRKMNYFITQNGIYRLQYLAVSYLREVAKLYSNSRLVFMSVAEELFKNGIQKIVLYGAGVVGETLLDILKTERIQIVCFVDDDNSKHGTVLNGIKIISPDKLAADIYDAVLIASFRHAGKISAKARSHGMKNIYIFSVQTDGRVSLKREE</sequence>
<gene>
    <name evidence="2" type="ordered locus">Tlet_2020</name>
</gene>
<dbReference type="SUPFAM" id="SSF53335">
    <property type="entry name" value="S-adenosyl-L-methionine-dependent methyltransferases"/>
    <property type="match status" value="1"/>
</dbReference>
<reference evidence="2 3" key="1">
    <citation type="submission" date="2007-08" db="EMBL/GenBank/DDBJ databases">
        <title>Complete sequence of Thermotoga lettingae TMO.</title>
        <authorList>
            <consortium name="US DOE Joint Genome Institute"/>
            <person name="Copeland A."/>
            <person name="Lucas S."/>
            <person name="Lapidus A."/>
            <person name="Barry K."/>
            <person name="Glavina del Rio T."/>
            <person name="Dalin E."/>
            <person name="Tice H."/>
            <person name="Pitluck S."/>
            <person name="Foster B."/>
            <person name="Bruce D."/>
            <person name="Schmutz J."/>
            <person name="Larimer F."/>
            <person name="Land M."/>
            <person name="Hauser L."/>
            <person name="Kyrpides N."/>
            <person name="Mikhailova N."/>
            <person name="Nelson K."/>
            <person name="Gogarten J.P."/>
            <person name="Noll K."/>
            <person name="Richardson P."/>
        </authorList>
    </citation>
    <scope>NUCLEOTIDE SEQUENCE [LARGE SCALE GENOMIC DNA]</scope>
    <source>
        <strain evidence="3">ATCC BAA-301 / DSM 14385 / NBRC 107922 / TMO</strain>
    </source>
</reference>
<dbReference type="Gene3D" id="1.10.10.10">
    <property type="entry name" value="Winged helix-like DNA-binding domain superfamily/Winged helix DNA-binding domain"/>
    <property type="match status" value="1"/>
</dbReference>
<feature type="domain" description="HTH cro/C1-type" evidence="1">
    <location>
        <begin position="19"/>
        <end position="47"/>
    </location>
</feature>
<dbReference type="PROSITE" id="PS50943">
    <property type="entry name" value="HTH_CROC1"/>
    <property type="match status" value="1"/>
</dbReference>
<dbReference type="InterPro" id="IPR013691">
    <property type="entry name" value="MeTrfase_14"/>
</dbReference>
<dbReference type="OrthoDB" id="46135at2"/>
<evidence type="ECO:0000313" key="2">
    <source>
        <dbReference type="EMBL" id="ABV34574.1"/>
    </source>
</evidence>
<dbReference type="InterPro" id="IPR036390">
    <property type="entry name" value="WH_DNA-bd_sf"/>
</dbReference>
<dbReference type="Pfam" id="PF13412">
    <property type="entry name" value="HTH_24"/>
    <property type="match status" value="1"/>
</dbReference>
<dbReference type="AlphaFoldDB" id="A8F8U0"/>
<dbReference type="InterPro" id="IPR029063">
    <property type="entry name" value="SAM-dependent_MTases_sf"/>
</dbReference>
<evidence type="ECO:0000313" key="3">
    <source>
        <dbReference type="Proteomes" id="UP000002016"/>
    </source>
</evidence>